<comment type="caution">
    <text evidence="1">The sequence shown here is derived from an EMBL/GenBank/DDBJ whole genome shotgun (WGS) entry which is preliminary data.</text>
</comment>
<protein>
    <submittedName>
        <fullName evidence="1">Uncharacterized protein</fullName>
    </submittedName>
</protein>
<dbReference type="AlphaFoldDB" id="A0A3M5QW09"/>
<reference evidence="1 2" key="1">
    <citation type="submission" date="2018-08" db="EMBL/GenBank/DDBJ databases">
        <title>Recombination of ecologically and evolutionarily significant loci maintains genetic cohesion in the Pseudomonas syringae species complex.</title>
        <authorList>
            <person name="Dillon M."/>
            <person name="Thakur S."/>
            <person name="Almeida R.N.D."/>
            <person name="Weir B.S."/>
            <person name="Guttman D.S."/>
        </authorList>
    </citation>
    <scope>NUCLEOTIDE SEQUENCE [LARGE SCALE GENOMIC DNA]</scope>
    <source>
        <strain evidence="1 2">ICMP 9829</strain>
    </source>
</reference>
<accession>A0A3M5QW09</accession>
<evidence type="ECO:0000313" key="1">
    <source>
        <dbReference type="EMBL" id="RMU00990.1"/>
    </source>
</evidence>
<gene>
    <name evidence="1" type="ORF">ALP36_02211</name>
</gene>
<dbReference type="EMBL" id="RBTT01000465">
    <property type="protein sequence ID" value="RMU00990.1"/>
    <property type="molecule type" value="Genomic_DNA"/>
</dbReference>
<evidence type="ECO:0000313" key="2">
    <source>
        <dbReference type="Proteomes" id="UP000274212"/>
    </source>
</evidence>
<organism evidence="1 2">
    <name type="scientific">Pseudomonas syringae pv. coriandricola</name>
    <dbReference type="NCBI Taxonomy" id="264453"/>
    <lineage>
        <taxon>Bacteria</taxon>
        <taxon>Pseudomonadati</taxon>
        <taxon>Pseudomonadota</taxon>
        <taxon>Gammaproteobacteria</taxon>
        <taxon>Pseudomonadales</taxon>
        <taxon>Pseudomonadaceae</taxon>
        <taxon>Pseudomonas</taxon>
    </lineage>
</organism>
<name>A0A3M5QW09_9PSED</name>
<dbReference type="RefSeq" id="WP_122286920.1">
    <property type="nucleotide sequence ID" value="NZ_RBRV01000106.1"/>
</dbReference>
<dbReference type="Proteomes" id="UP000274212">
    <property type="component" value="Unassembled WGS sequence"/>
</dbReference>
<sequence>MTEYLTADDYTALLSGCMADMENEKARYYGRLAAAIGRGEVQGSSRRFLIITLSQLFHQQVQMLRQSYVASRYDLKPGQGSGRVDQVAVLNLSDPVQKHEYAELLVRSMYSENELTTLGEILVRACFDDAELTPSAIGYRAWFSKYVDIIYDSDQFSLVDSLINGFWDEGMRTVNRAVTIIDRQPMAVFANPRIMIVGSEAMPEYL</sequence>
<proteinExistence type="predicted"/>